<feature type="compositionally biased region" description="Basic and acidic residues" evidence="1">
    <location>
        <begin position="89"/>
        <end position="111"/>
    </location>
</feature>
<keyword evidence="2" id="KW-0472">Membrane</keyword>
<name>A0A368G973_ANCCA</name>
<gene>
    <name evidence="3" type="ORF">ANCCAN_14503</name>
</gene>
<feature type="transmembrane region" description="Helical" evidence="2">
    <location>
        <begin position="128"/>
        <end position="145"/>
    </location>
</feature>
<proteinExistence type="predicted"/>
<evidence type="ECO:0000313" key="3">
    <source>
        <dbReference type="EMBL" id="RCN39560.1"/>
    </source>
</evidence>
<dbReference type="AlphaFoldDB" id="A0A368G973"/>
<keyword evidence="4" id="KW-1185">Reference proteome</keyword>
<dbReference type="STRING" id="29170.A0A368G973"/>
<evidence type="ECO:0000256" key="1">
    <source>
        <dbReference type="SAM" id="MobiDB-lite"/>
    </source>
</evidence>
<keyword evidence="2" id="KW-0812">Transmembrane</keyword>
<dbReference type="EMBL" id="JOJR01000331">
    <property type="protein sequence ID" value="RCN39560.1"/>
    <property type="molecule type" value="Genomic_DNA"/>
</dbReference>
<evidence type="ECO:0000313" key="4">
    <source>
        <dbReference type="Proteomes" id="UP000252519"/>
    </source>
</evidence>
<protein>
    <submittedName>
        <fullName evidence="3">Uncharacterized protein</fullName>
    </submittedName>
</protein>
<sequence>MHIRKVAGSTPRFLITSTPQYGRISLDPTANHSVLFFTFPDILRGRVYYQAFSTDREVTENLELEVRADSVQPARLILPITIIPTDSEMPEHLEKQKEQKADEKEETKIETPRLSPISEQLPVCHNNYALQLFLIVVTVSLLLCYQHSLNLA</sequence>
<dbReference type="Proteomes" id="UP000252519">
    <property type="component" value="Unassembled WGS sequence"/>
</dbReference>
<feature type="region of interest" description="Disordered" evidence="1">
    <location>
        <begin position="88"/>
        <end position="111"/>
    </location>
</feature>
<keyword evidence="2" id="KW-1133">Transmembrane helix</keyword>
<organism evidence="3 4">
    <name type="scientific">Ancylostoma caninum</name>
    <name type="common">Dog hookworm</name>
    <dbReference type="NCBI Taxonomy" id="29170"/>
    <lineage>
        <taxon>Eukaryota</taxon>
        <taxon>Metazoa</taxon>
        <taxon>Ecdysozoa</taxon>
        <taxon>Nematoda</taxon>
        <taxon>Chromadorea</taxon>
        <taxon>Rhabditida</taxon>
        <taxon>Rhabditina</taxon>
        <taxon>Rhabditomorpha</taxon>
        <taxon>Strongyloidea</taxon>
        <taxon>Ancylostomatidae</taxon>
        <taxon>Ancylostomatinae</taxon>
        <taxon>Ancylostoma</taxon>
    </lineage>
</organism>
<reference evidence="3 4" key="1">
    <citation type="submission" date="2014-10" db="EMBL/GenBank/DDBJ databases">
        <title>Draft genome of the hookworm Ancylostoma caninum.</title>
        <authorList>
            <person name="Mitreva M."/>
        </authorList>
    </citation>
    <scope>NUCLEOTIDE SEQUENCE [LARGE SCALE GENOMIC DNA]</scope>
    <source>
        <strain evidence="3 4">Baltimore</strain>
    </source>
</reference>
<evidence type="ECO:0000256" key="2">
    <source>
        <dbReference type="SAM" id="Phobius"/>
    </source>
</evidence>
<dbReference type="OrthoDB" id="5831138at2759"/>
<comment type="caution">
    <text evidence="3">The sequence shown here is derived from an EMBL/GenBank/DDBJ whole genome shotgun (WGS) entry which is preliminary data.</text>
</comment>
<accession>A0A368G973</accession>